<evidence type="ECO:0000313" key="2">
    <source>
        <dbReference type="Proteomes" id="UP000324222"/>
    </source>
</evidence>
<organism evidence="1 2">
    <name type="scientific">Portunus trituberculatus</name>
    <name type="common">Swimming crab</name>
    <name type="synonym">Neptunus trituberculatus</name>
    <dbReference type="NCBI Taxonomy" id="210409"/>
    <lineage>
        <taxon>Eukaryota</taxon>
        <taxon>Metazoa</taxon>
        <taxon>Ecdysozoa</taxon>
        <taxon>Arthropoda</taxon>
        <taxon>Crustacea</taxon>
        <taxon>Multicrustacea</taxon>
        <taxon>Malacostraca</taxon>
        <taxon>Eumalacostraca</taxon>
        <taxon>Eucarida</taxon>
        <taxon>Decapoda</taxon>
        <taxon>Pleocyemata</taxon>
        <taxon>Brachyura</taxon>
        <taxon>Eubrachyura</taxon>
        <taxon>Portunoidea</taxon>
        <taxon>Portunidae</taxon>
        <taxon>Portuninae</taxon>
        <taxon>Portunus</taxon>
    </lineage>
</organism>
<dbReference type="AlphaFoldDB" id="A0A5B7FZL4"/>
<accession>A0A5B7FZL4</accession>
<evidence type="ECO:0000313" key="1">
    <source>
        <dbReference type="EMBL" id="MPC52082.1"/>
    </source>
</evidence>
<sequence length="161" mass="16918">MGQDAGVKVSRKATDAGQKLAYFSSTLSKTCTILCRGVRIEGAARGGLVAVQGLHVAYCHLQDVSCDLVRCGGAEWGTAVWGGAGGSGKHHLPPIPFNRCFNGAPHSPSPPLTCPHYFTPRPPIVKGYSVMVEGVELHISTGAAIVNVWAASAMDAFLKHH</sequence>
<dbReference type="EMBL" id="VSRR010010611">
    <property type="protein sequence ID" value="MPC52082.1"/>
    <property type="molecule type" value="Genomic_DNA"/>
</dbReference>
<keyword evidence="2" id="KW-1185">Reference proteome</keyword>
<protein>
    <submittedName>
        <fullName evidence="1">Uncharacterized protein</fullName>
    </submittedName>
</protein>
<name>A0A5B7FZL4_PORTR</name>
<comment type="caution">
    <text evidence="1">The sequence shown here is derived from an EMBL/GenBank/DDBJ whole genome shotgun (WGS) entry which is preliminary data.</text>
</comment>
<dbReference type="Proteomes" id="UP000324222">
    <property type="component" value="Unassembled WGS sequence"/>
</dbReference>
<gene>
    <name evidence="1" type="ORF">E2C01_045943</name>
</gene>
<proteinExistence type="predicted"/>
<reference evidence="1 2" key="1">
    <citation type="submission" date="2019-05" db="EMBL/GenBank/DDBJ databases">
        <title>Another draft genome of Portunus trituberculatus and its Hox gene families provides insights of decapod evolution.</title>
        <authorList>
            <person name="Jeong J.-H."/>
            <person name="Song I."/>
            <person name="Kim S."/>
            <person name="Choi T."/>
            <person name="Kim D."/>
            <person name="Ryu S."/>
            <person name="Kim W."/>
        </authorList>
    </citation>
    <scope>NUCLEOTIDE SEQUENCE [LARGE SCALE GENOMIC DNA]</scope>
    <source>
        <tissue evidence="1">Muscle</tissue>
    </source>
</reference>